<dbReference type="EMBL" id="HBEJ01014197">
    <property type="protein sequence ID" value="CAD8375124.1"/>
    <property type="molecule type" value="Transcribed_RNA"/>
</dbReference>
<evidence type="ECO:0000313" key="3">
    <source>
        <dbReference type="EMBL" id="CAD8375124.1"/>
    </source>
</evidence>
<feature type="region of interest" description="Disordered" evidence="1">
    <location>
        <begin position="1"/>
        <end position="137"/>
    </location>
</feature>
<feature type="compositionally biased region" description="Low complexity" evidence="1">
    <location>
        <begin position="104"/>
        <end position="115"/>
    </location>
</feature>
<feature type="compositionally biased region" description="Acidic residues" evidence="1">
    <location>
        <begin position="55"/>
        <end position="66"/>
    </location>
</feature>
<evidence type="ECO:0008006" key="4">
    <source>
        <dbReference type="Google" id="ProtNLM"/>
    </source>
</evidence>
<evidence type="ECO:0000256" key="1">
    <source>
        <dbReference type="SAM" id="MobiDB-lite"/>
    </source>
</evidence>
<dbReference type="AlphaFoldDB" id="A0A7S0AVP1"/>
<gene>
    <name evidence="3" type="ORF">MPOL1434_LOCUS8323</name>
</gene>
<protein>
    <recommendedName>
        <fullName evidence="4">Transmembrane protein</fullName>
    </recommendedName>
</protein>
<keyword evidence="2" id="KW-0472">Membrane</keyword>
<keyword evidence="2" id="KW-0812">Transmembrane</keyword>
<feature type="transmembrane region" description="Helical" evidence="2">
    <location>
        <begin position="267"/>
        <end position="293"/>
    </location>
</feature>
<evidence type="ECO:0000256" key="2">
    <source>
        <dbReference type="SAM" id="Phobius"/>
    </source>
</evidence>
<accession>A0A7S0AVP1</accession>
<feature type="transmembrane region" description="Helical" evidence="2">
    <location>
        <begin position="158"/>
        <end position="184"/>
    </location>
</feature>
<proteinExistence type="predicted"/>
<keyword evidence="2" id="KW-1133">Transmembrane helix</keyword>
<name>A0A7S0AVP1_9STRA</name>
<feature type="transmembrane region" description="Helical" evidence="2">
    <location>
        <begin position="196"/>
        <end position="216"/>
    </location>
</feature>
<reference evidence="3" key="1">
    <citation type="submission" date="2021-01" db="EMBL/GenBank/DDBJ databases">
        <authorList>
            <person name="Corre E."/>
            <person name="Pelletier E."/>
            <person name="Niang G."/>
            <person name="Scheremetjew M."/>
            <person name="Finn R."/>
            <person name="Kale V."/>
            <person name="Holt S."/>
            <person name="Cochrane G."/>
            <person name="Meng A."/>
            <person name="Brown T."/>
            <person name="Cohen L."/>
        </authorList>
    </citation>
    <scope>NUCLEOTIDE SEQUENCE</scope>
    <source>
        <strain evidence="3">CCMP3303</strain>
    </source>
</reference>
<sequence>MPPGWFGKKPTEEGSPNPGWLNEEADSDHVAAVSGADEEDNAVGAGRETSPLIAADDEEEEYDEAMEYGNSGYGTGSAHPDDEESNTSPTSSNWHEDDAITTPSRSSSQRSSSSRPKLGTGTKKVSTRTRMNEYKTKLEERRRKMLSGLPRRNCCHGLFIILNIIAVAACLLLILSQVLPIFFVKEQTLLQLTLRGYLTFFCLIFIFAEMELPLPFVRSSQSLHNFISKGFNYSFVSICAMTQAEADLIEESIKKRTMDPMGIDFSWFHALFVEIPAWVMLGVGALYMLLGILCMRPVRDRCREDYARRMEDYFETREALQRSLPPFT</sequence>
<organism evidence="3">
    <name type="scientific">Minutocellus polymorphus</name>
    <dbReference type="NCBI Taxonomy" id="265543"/>
    <lineage>
        <taxon>Eukaryota</taxon>
        <taxon>Sar</taxon>
        <taxon>Stramenopiles</taxon>
        <taxon>Ochrophyta</taxon>
        <taxon>Bacillariophyta</taxon>
        <taxon>Mediophyceae</taxon>
        <taxon>Cymatosirophycidae</taxon>
        <taxon>Cymatosirales</taxon>
        <taxon>Cymatosiraceae</taxon>
        <taxon>Minutocellus</taxon>
    </lineage>
</organism>